<name>A0A0C1ZMV2_9BACT</name>
<evidence type="ECO:0000256" key="1">
    <source>
        <dbReference type="SAM" id="MobiDB-lite"/>
    </source>
</evidence>
<gene>
    <name evidence="2" type="ORF">DB30_01530</name>
</gene>
<dbReference type="EMBL" id="JMCC02000133">
    <property type="protein sequence ID" value="KIG12408.1"/>
    <property type="molecule type" value="Genomic_DNA"/>
</dbReference>
<dbReference type="Proteomes" id="UP000031599">
    <property type="component" value="Unassembled WGS sequence"/>
</dbReference>
<organism evidence="2 3">
    <name type="scientific">Enhygromyxa salina</name>
    <dbReference type="NCBI Taxonomy" id="215803"/>
    <lineage>
        <taxon>Bacteria</taxon>
        <taxon>Pseudomonadati</taxon>
        <taxon>Myxococcota</taxon>
        <taxon>Polyangia</taxon>
        <taxon>Nannocystales</taxon>
        <taxon>Nannocystaceae</taxon>
        <taxon>Enhygromyxa</taxon>
    </lineage>
</organism>
<accession>A0A0C1ZMV2</accession>
<proteinExistence type="predicted"/>
<evidence type="ECO:0000313" key="2">
    <source>
        <dbReference type="EMBL" id="KIG12408.1"/>
    </source>
</evidence>
<feature type="region of interest" description="Disordered" evidence="1">
    <location>
        <begin position="1"/>
        <end position="47"/>
    </location>
</feature>
<dbReference type="AlphaFoldDB" id="A0A0C1ZMV2"/>
<reference evidence="2 3" key="1">
    <citation type="submission" date="2014-12" db="EMBL/GenBank/DDBJ databases">
        <title>Genome assembly of Enhygromyxa salina DSM 15201.</title>
        <authorList>
            <person name="Sharma G."/>
            <person name="Subramanian S."/>
        </authorList>
    </citation>
    <scope>NUCLEOTIDE SEQUENCE [LARGE SCALE GENOMIC DNA]</scope>
    <source>
        <strain evidence="2 3">DSM 15201</strain>
    </source>
</reference>
<feature type="compositionally biased region" description="Basic and acidic residues" evidence="1">
    <location>
        <begin position="21"/>
        <end position="47"/>
    </location>
</feature>
<sequence>MSRHEHVARAAITRPPTLEQRFIRTDGDGDDGLGAHDSRHRSGGDRE</sequence>
<comment type="caution">
    <text evidence="2">The sequence shown here is derived from an EMBL/GenBank/DDBJ whole genome shotgun (WGS) entry which is preliminary data.</text>
</comment>
<protein>
    <submittedName>
        <fullName evidence="2">Uncharacterized protein</fullName>
    </submittedName>
</protein>
<evidence type="ECO:0000313" key="3">
    <source>
        <dbReference type="Proteomes" id="UP000031599"/>
    </source>
</evidence>